<dbReference type="RefSeq" id="XP_042920847.1">
    <property type="nucleotide sequence ID" value="XM_043065911.1"/>
</dbReference>
<accession>A0A2K3DD07</accession>
<feature type="compositionally biased region" description="Gly residues" evidence="3">
    <location>
        <begin position="331"/>
        <end position="341"/>
    </location>
</feature>
<evidence type="ECO:0000256" key="1">
    <source>
        <dbReference type="ARBA" id="ARBA00022490"/>
    </source>
</evidence>
<dbReference type="AlphaFoldDB" id="A0A2K3DD07"/>
<dbReference type="OrthoDB" id="5970631at2759"/>
<evidence type="ECO:0000256" key="2">
    <source>
        <dbReference type="ARBA" id="ARBA00023212"/>
    </source>
</evidence>
<dbReference type="EMBL" id="CM008970">
    <property type="protein sequence ID" value="PNW78403.1"/>
    <property type="molecule type" value="Genomic_DNA"/>
</dbReference>
<evidence type="ECO:0008006" key="6">
    <source>
        <dbReference type="Google" id="ProtNLM"/>
    </source>
</evidence>
<name>A0A2K3DD07_CHLRE</name>
<dbReference type="Proteomes" id="UP000006906">
    <property type="component" value="Chromosome 9"/>
</dbReference>
<feature type="region of interest" description="Disordered" evidence="3">
    <location>
        <begin position="444"/>
        <end position="472"/>
    </location>
</feature>
<keyword evidence="5" id="KW-1185">Reference proteome</keyword>
<dbReference type="PaxDb" id="3055-EDP01797"/>
<keyword evidence="1" id="KW-0963">Cytoplasm</keyword>
<dbReference type="ExpressionAtlas" id="A0A2K3DD07">
    <property type="expression patterns" value="baseline"/>
</dbReference>
<feature type="compositionally biased region" description="Gly residues" evidence="3">
    <location>
        <begin position="491"/>
        <end position="504"/>
    </location>
</feature>
<gene>
    <name evidence="4" type="ORF">CHLRE_09g398850v5</name>
</gene>
<evidence type="ECO:0000256" key="3">
    <source>
        <dbReference type="SAM" id="MobiDB-lite"/>
    </source>
</evidence>
<dbReference type="PANTHER" id="PTHR15431">
    <property type="entry name" value="FGFR1 ONCOGENE PARTNER/LISH DOMAIN-CONTAINING PROTEIN"/>
    <property type="match status" value="1"/>
</dbReference>
<reference evidence="4 5" key="1">
    <citation type="journal article" date="2007" name="Science">
        <title>The Chlamydomonas genome reveals the evolution of key animal and plant functions.</title>
        <authorList>
            <person name="Merchant S.S."/>
            <person name="Prochnik S.E."/>
            <person name="Vallon O."/>
            <person name="Harris E.H."/>
            <person name="Karpowicz S.J."/>
            <person name="Witman G.B."/>
            <person name="Terry A."/>
            <person name="Salamov A."/>
            <person name="Fritz-Laylin L.K."/>
            <person name="Marechal-Drouard L."/>
            <person name="Marshall W.F."/>
            <person name="Qu L.H."/>
            <person name="Nelson D.R."/>
            <person name="Sanderfoot A.A."/>
            <person name="Spalding M.H."/>
            <person name="Kapitonov V.V."/>
            <person name="Ren Q."/>
            <person name="Ferris P."/>
            <person name="Lindquist E."/>
            <person name="Shapiro H."/>
            <person name="Lucas S.M."/>
            <person name="Grimwood J."/>
            <person name="Schmutz J."/>
            <person name="Cardol P."/>
            <person name="Cerutti H."/>
            <person name="Chanfreau G."/>
            <person name="Chen C.L."/>
            <person name="Cognat V."/>
            <person name="Croft M.T."/>
            <person name="Dent R."/>
            <person name="Dutcher S."/>
            <person name="Fernandez E."/>
            <person name="Fukuzawa H."/>
            <person name="Gonzalez-Ballester D."/>
            <person name="Gonzalez-Halphen D."/>
            <person name="Hallmann A."/>
            <person name="Hanikenne M."/>
            <person name="Hippler M."/>
            <person name="Inwood W."/>
            <person name="Jabbari K."/>
            <person name="Kalanon M."/>
            <person name="Kuras R."/>
            <person name="Lefebvre P.A."/>
            <person name="Lemaire S.D."/>
            <person name="Lobanov A.V."/>
            <person name="Lohr M."/>
            <person name="Manuell A."/>
            <person name="Meier I."/>
            <person name="Mets L."/>
            <person name="Mittag M."/>
            <person name="Mittelmeier T."/>
            <person name="Moroney J.V."/>
            <person name="Moseley J."/>
            <person name="Napoli C."/>
            <person name="Nedelcu A.M."/>
            <person name="Niyogi K."/>
            <person name="Novoselov S.V."/>
            <person name="Paulsen I.T."/>
            <person name="Pazour G."/>
            <person name="Purton S."/>
            <person name="Ral J.P."/>
            <person name="Riano-Pachon D.M."/>
            <person name="Riekhof W."/>
            <person name="Rymarquis L."/>
            <person name="Schroda M."/>
            <person name="Stern D."/>
            <person name="Umen J."/>
            <person name="Willows R."/>
            <person name="Wilson N."/>
            <person name="Zimmer S.L."/>
            <person name="Allmer J."/>
            <person name="Balk J."/>
            <person name="Bisova K."/>
            <person name="Chen C.J."/>
            <person name="Elias M."/>
            <person name="Gendler K."/>
            <person name="Hauser C."/>
            <person name="Lamb M.R."/>
            <person name="Ledford H."/>
            <person name="Long J.C."/>
            <person name="Minagawa J."/>
            <person name="Page M.D."/>
            <person name="Pan J."/>
            <person name="Pootakham W."/>
            <person name="Roje S."/>
            <person name="Rose A."/>
            <person name="Stahlberg E."/>
            <person name="Terauchi A.M."/>
            <person name="Yang P."/>
            <person name="Ball S."/>
            <person name="Bowler C."/>
            <person name="Dieckmann C.L."/>
            <person name="Gladyshev V.N."/>
            <person name="Green P."/>
            <person name="Jorgensen R."/>
            <person name="Mayfield S."/>
            <person name="Mueller-Roeber B."/>
            <person name="Rajamani S."/>
            <person name="Sayre R.T."/>
            <person name="Brokstein P."/>
            <person name="Dubchak I."/>
            <person name="Goodstein D."/>
            <person name="Hornick L."/>
            <person name="Huang Y.W."/>
            <person name="Jhaveri J."/>
            <person name="Luo Y."/>
            <person name="Martinez D."/>
            <person name="Ngau W.C."/>
            <person name="Otillar B."/>
            <person name="Poliakov A."/>
            <person name="Porter A."/>
            <person name="Szajkowski L."/>
            <person name="Werner G."/>
            <person name="Zhou K."/>
            <person name="Grigoriev I.V."/>
            <person name="Rokhsar D.S."/>
            <person name="Grossman A.R."/>
        </authorList>
    </citation>
    <scope>NUCLEOTIDE SEQUENCE [LARGE SCALE GENOMIC DNA]</scope>
    <source>
        <strain evidence="5">CC-503</strain>
    </source>
</reference>
<evidence type="ECO:0000313" key="5">
    <source>
        <dbReference type="Proteomes" id="UP000006906"/>
    </source>
</evidence>
<dbReference type="GeneID" id="5720667"/>
<dbReference type="Gramene" id="PNW78403">
    <property type="protein sequence ID" value="PNW78403"/>
    <property type="gene ID" value="CHLRE_09g398850v5"/>
</dbReference>
<feature type="region of interest" description="Disordered" evidence="3">
    <location>
        <begin position="199"/>
        <end position="300"/>
    </location>
</feature>
<feature type="region of interest" description="Disordered" evidence="3">
    <location>
        <begin position="327"/>
        <end position="383"/>
    </location>
</feature>
<feature type="compositionally biased region" description="Acidic residues" evidence="3">
    <location>
        <begin position="229"/>
        <end position="264"/>
    </location>
</feature>
<sequence length="547" mass="54417">MDAIKAAVTQTLEKQGIISQLKAQLRSQVFLAIDEYEGGSSGTGLTSKTSVPARTALLADADGAVVVQLVLDLLDTCNFTFTKQVFQPELGPNAPTSTRQAAASKLGITPSGVDEPLLLALVKAYKSGGGAAVSPDGGGRSSSTTTATTAPVAPAPAPAASTLPAPTRSALPAAPLSRLEPLAPLAKAPLAPLAPLSTASKPAAAEPTSKPAVAVAEPSAEESNAYSDEGFEEEPVEEEVEEEALEEEPASMAQDDDDDDDDDYAAALGFKAAGPKGAADSGRDRAGAGGKGRAALDSDLMAGDRSFGVSNELAGLDAGNSGGLSFSADYGAGGGLAGGGSGRDDAGRASLSTSNAGGMLSPISEGTPKSAKLEPLKPLGGPKLGALGPLAPLPSIGTLSSSLSSSKDDPLAKGPKALAPLGGPVVRKSMADIEKEKEELRRLGLLSGDSLGNSMDAAESRPRPTAGGPSANIYDAEVSVSASMDEAGAWAPGGGGAGSGGGYGDRSLPFGSKGLSMDLRDTGLSASDRSGDIDQLGADLAETAEWH</sequence>
<dbReference type="STRING" id="3055.A0A2K3DD07"/>
<organism evidence="4 5">
    <name type="scientific">Chlamydomonas reinhardtii</name>
    <name type="common">Chlamydomonas smithii</name>
    <dbReference type="NCBI Taxonomy" id="3055"/>
    <lineage>
        <taxon>Eukaryota</taxon>
        <taxon>Viridiplantae</taxon>
        <taxon>Chlorophyta</taxon>
        <taxon>core chlorophytes</taxon>
        <taxon>Chlorophyceae</taxon>
        <taxon>CS clade</taxon>
        <taxon>Chlamydomonadales</taxon>
        <taxon>Chlamydomonadaceae</taxon>
        <taxon>Chlamydomonas</taxon>
    </lineage>
</organism>
<feature type="region of interest" description="Disordered" evidence="3">
    <location>
        <begin position="488"/>
        <end position="547"/>
    </location>
</feature>
<proteinExistence type="predicted"/>
<feature type="region of interest" description="Disordered" evidence="3">
    <location>
        <begin position="130"/>
        <end position="169"/>
    </location>
</feature>
<dbReference type="InParanoid" id="A0A2K3DD07"/>
<feature type="compositionally biased region" description="Low complexity" evidence="3">
    <location>
        <begin position="199"/>
        <end position="223"/>
    </location>
</feature>
<dbReference type="PANTHER" id="PTHR15431:SF4">
    <property type="entry name" value="PROTEIN TONNEAU 1B"/>
    <property type="match status" value="1"/>
</dbReference>
<feature type="region of interest" description="Disordered" evidence="3">
    <location>
        <begin position="395"/>
        <end position="423"/>
    </location>
</feature>
<feature type="compositionally biased region" description="Gly residues" evidence="3">
    <location>
        <begin position="130"/>
        <end position="140"/>
    </location>
</feature>
<keyword evidence="2" id="KW-0206">Cytoskeleton</keyword>
<feature type="compositionally biased region" description="Low complexity" evidence="3">
    <location>
        <begin position="141"/>
        <end position="169"/>
    </location>
</feature>
<dbReference type="Gene3D" id="1.20.960.40">
    <property type="match status" value="1"/>
</dbReference>
<protein>
    <recommendedName>
        <fullName evidence="6">FGFR1 oncogene partner (FOP) N-terminal dimerisation domain-containing protein</fullName>
    </recommendedName>
</protein>
<evidence type="ECO:0000313" key="4">
    <source>
        <dbReference type="EMBL" id="PNW78403.1"/>
    </source>
</evidence>
<dbReference type="KEGG" id="cre:CHLRE_09g398850v5"/>
<feature type="compositionally biased region" description="Low complexity" evidence="3">
    <location>
        <begin position="395"/>
        <end position="405"/>
    </location>
</feature>